<reference evidence="3 4" key="1">
    <citation type="submission" date="2019-01" db="EMBL/GenBank/DDBJ databases">
        <title>Coherence of Microcystis species and biogeography revealed through population genomics.</title>
        <authorList>
            <person name="Perez-Carrascal O.M."/>
            <person name="Terrat Y."/>
            <person name="Giani A."/>
            <person name="Fortin N."/>
            <person name="Tromas N."/>
            <person name="Shapiro B.J."/>
        </authorList>
    </citation>
    <scope>NUCLEOTIDE SEQUENCE [LARGE SCALE GENOMIC DNA]</scope>
    <source>
        <strain evidence="3">Ma_SC_T_19800800_S464</strain>
    </source>
</reference>
<dbReference type="GO" id="GO:0016740">
    <property type="term" value="F:transferase activity"/>
    <property type="evidence" value="ECO:0007669"/>
    <property type="project" value="UniProtKB-KW"/>
</dbReference>
<evidence type="ECO:0000259" key="2">
    <source>
        <dbReference type="Pfam" id="PF13439"/>
    </source>
</evidence>
<dbReference type="InterPro" id="IPR028098">
    <property type="entry name" value="Glyco_trans_4-like_N"/>
</dbReference>
<organism evidence="3 4">
    <name type="scientific">Microcystis aeruginosa Ma_SC_T_19800800_S464</name>
    <dbReference type="NCBI Taxonomy" id="2486257"/>
    <lineage>
        <taxon>Bacteria</taxon>
        <taxon>Bacillati</taxon>
        <taxon>Cyanobacteriota</taxon>
        <taxon>Cyanophyceae</taxon>
        <taxon>Oscillatoriophycideae</taxon>
        <taxon>Chroococcales</taxon>
        <taxon>Microcystaceae</taxon>
        <taxon>Microcystis</taxon>
    </lineage>
</organism>
<evidence type="ECO:0000256" key="1">
    <source>
        <dbReference type="SAM" id="Coils"/>
    </source>
</evidence>
<gene>
    <name evidence="3" type="ORF">EWV81_03100</name>
</gene>
<dbReference type="Pfam" id="PF13439">
    <property type="entry name" value="Glyco_transf_4"/>
    <property type="match status" value="1"/>
</dbReference>
<feature type="domain" description="Glycosyltransferase subfamily 4-like N-terminal" evidence="2">
    <location>
        <begin position="13"/>
        <end position="214"/>
    </location>
</feature>
<comment type="caution">
    <text evidence="3">The sequence shown here is derived from an EMBL/GenBank/DDBJ whole genome shotgun (WGS) entry which is preliminary data.</text>
</comment>
<sequence>MKIIQLNTYDIDGGAARAAYRLHRGLIEIGQKSRLLTTSKRSRDETVSLLSPQPRTGESDSDYLSLIQKHYISANRTPLSNTLFSLPYPGLDLTQLQDILAADIINLHWIAHFQSPVTLKKLLDLGKPVVWTLHDMWAFTGGCHYASGCNQYQEDCTNCPQLAQDHYHLASAILKDKLDRLTHANLTIVTPSRWLAGLARNSRLFQHHRVEVIPYSLETNIFIPLGKATAKQRLGIAPDTMTLLAGAGDGNERRKGFSELLQALEICGEDDRWRDIVKTGRVTLLCFGNPNERLHSLDLPVVFLGRITSDEKLREIYSAADLFILPSLEDNLPNTLLESMSCGTPVIAFPVGGIPDIVENGVTGRILSTINPKEMAQAIIECAGDQALCWQMGKKSRQVMESNHALPVQAKHYLDLYRDLLENQSVEDGRAIFDVWGDVLVAPVPVELTRGANFERIFPLLVLESLRDELAGLREQLARTEGELEISRTVTGQTQAALSEARIELERTQKELGRVRGRVLAMETSKFWRFRSLWFQFKRALGLTTELD</sequence>
<dbReference type="EMBL" id="SFBL01000022">
    <property type="protein sequence ID" value="TRU29275.1"/>
    <property type="molecule type" value="Genomic_DNA"/>
</dbReference>
<name>A0A552E469_MICAE</name>
<dbReference type="Gene3D" id="3.40.50.2000">
    <property type="entry name" value="Glycogen Phosphorylase B"/>
    <property type="match status" value="2"/>
</dbReference>
<dbReference type="PANTHER" id="PTHR12526">
    <property type="entry name" value="GLYCOSYLTRANSFERASE"/>
    <property type="match status" value="1"/>
</dbReference>
<feature type="coiled-coil region" evidence="1">
    <location>
        <begin position="463"/>
        <end position="518"/>
    </location>
</feature>
<protein>
    <submittedName>
        <fullName evidence="3">Glycosyltransferase</fullName>
    </submittedName>
</protein>
<proteinExistence type="predicted"/>
<dbReference type="AlphaFoldDB" id="A0A552E469"/>
<dbReference type="PANTHER" id="PTHR12526:SF626">
    <property type="entry name" value="GLL4300 PROTEIN"/>
    <property type="match status" value="1"/>
</dbReference>
<evidence type="ECO:0000313" key="3">
    <source>
        <dbReference type="EMBL" id="TRU29275.1"/>
    </source>
</evidence>
<evidence type="ECO:0000313" key="4">
    <source>
        <dbReference type="Proteomes" id="UP000319313"/>
    </source>
</evidence>
<accession>A0A552E469</accession>
<keyword evidence="3" id="KW-0808">Transferase</keyword>
<dbReference type="SUPFAM" id="SSF53756">
    <property type="entry name" value="UDP-Glycosyltransferase/glycogen phosphorylase"/>
    <property type="match status" value="1"/>
</dbReference>
<dbReference type="Pfam" id="PF13692">
    <property type="entry name" value="Glyco_trans_1_4"/>
    <property type="match status" value="1"/>
</dbReference>
<dbReference type="CDD" id="cd03825">
    <property type="entry name" value="GT4_WcaC-like"/>
    <property type="match status" value="1"/>
</dbReference>
<dbReference type="Proteomes" id="UP000319313">
    <property type="component" value="Unassembled WGS sequence"/>
</dbReference>
<keyword evidence="1" id="KW-0175">Coiled coil</keyword>